<dbReference type="InterPro" id="IPR001647">
    <property type="entry name" value="HTH_TetR"/>
</dbReference>
<dbReference type="GO" id="GO:0003700">
    <property type="term" value="F:DNA-binding transcription factor activity"/>
    <property type="evidence" value="ECO:0007669"/>
    <property type="project" value="TreeGrafter"/>
</dbReference>
<dbReference type="PRINTS" id="PR00455">
    <property type="entry name" value="HTHTETR"/>
</dbReference>
<evidence type="ECO:0000256" key="3">
    <source>
        <dbReference type="ARBA" id="ARBA00023163"/>
    </source>
</evidence>
<dbReference type="Pfam" id="PF00440">
    <property type="entry name" value="TetR_N"/>
    <property type="match status" value="1"/>
</dbReference>
<sequence length="207" mass="22860">MQQTVDGRVQRGLERRERILDAAVRRFARRGYEGTRIADIAKDAGMTDAGLIHHFPSKEKLFLAVIERREEVYAPVTGSFDSVAEFLHALIASVKAACAEPEYLRFRAMLSGAGMIENNPATAHLEGRLRLAVERLVPLFAEGIKRGELLPDQQPLPMVLHILALNDGLRAQWGQAPDLIDYAGTFETSIAAAYRAFSGRTLPPTHG</sequence>
<dbReference type="InterPro" id="IPR009057">
    <property type="entry name" value="Homeodomain-like_sf"/>
</dbReference>
<keyword evidence="3" id="KW-0804">Transcription</keyword>
<dbReference type="InterPro" id="IPR036271">
    <property type="entry name" value="Tet_transcr_reg_TetR-rel_C_sf"/>
</dbReference>
<keyword evidence="1" id="KW-0805">Transcription regulation</keyword>
<evidence type="ECO:0000259" key="5">
    <source>
        <dbReference type="PROSITE" id="PS50977"/>
    </source>
</evidence>
<gene>
    <name evidence="6" type="ORF">QMQ05_13970</name>
</gene>
<name>A0AAU6WE96_9MICC</name>
<feature type="DNA-binding region" description="H-T-H motif" evidence="4">
    <location>
        <begin position="36"/>
        <end position="55"/>
    </location>
</feature>
<protein>
    <submittedName>
        <fullName evidence="6">TetR family transcriptional regulator</fullName>
    </submittedName>
</protein>
<dbReference type="InterPro" id="IPR050109">
    <property type="entry name" value="HTH-type_TetR-like_transc_reg"/>
</dbReference>
<dbReference type="PANTHER" id="PTHR30055:SF234">
    <property type="entry name" value="HTH-TYPE TRANSCRIPTIONAL REGULATOR BETI"/>
    <property type="match status" value="1"/>
</dbReference>
<evidence type="ECO:0000256" key="1">
    <source>
        <dbReference type="ARBA" id="ARBA00023015"/>
    </source>
</evidence>
<dbReference type="SUPFAM" id="SSF48498">
    <property type="entry name" value="Tetracyclin repressor-like, C-terminal domain"/>
    <property type="match status" value="1"/>
</dbReference>
<dbReference type="PROSITE" id="PS50977">
    <property type="entry name" value="HTH_TETR_2"/>
    <property type="match status" value="1"/>
</dbReference>
<evidence type="ECO:0000256" key="4">
    <source>
        <dbReference type="PROSITE-ProRule" id="PRU00335"/>
    </source>
</evidence>
<dbReference type="Gene3D" id="1.10.357.10">
    <property type="entry name" value="Tetracycline Repressor, domain 2"/>
    <property type="match status" value="1"/>
</dbReference>
<dbReference type="AlphaFoldDB" id="A0AAU6WE96"/>
<evidence type="ECO:0000256" key="2">
    <source>
        <dbReference type="ARBA" id="ARBA00023125"/>
    </source>
</evidence>
<dbReference type="SUPFAM" id="SSF46689">
    <property type="entry name" value="Homeodomain-like"/>
    <property type="match status" value="1"/>
</dbReference>
<dbReference type="GO" id="GO:0000976">
    <property type="term" value="F:transcription cis-regulatory region binding"/>
    <property type="evidence" value="ECO:0007669"/>
    <property type="project" value="TreeGrafter"/>
</dbReference>
<proteinExistence type="predicted"/>
<dbReference type="Proteomes" id="UP001486888">
    <property type="component" value="Chromosome"/>
</dbReference>
<dbReference type="RefSeq" id="WP_345470954.1">
    <property type="nucleotide sequence ID" value="NZ_CP125942.1"/>
</dbReference>
<reference evidence="6 7" key="1">
    <citation type="submission" date="2023-05" db="EMBL/GenBank/DDBJ databases">
        <title>Glutamicibacter sp. B1, complete genome.</title>
        <authorList>
            <person name="Long Y.H."/>
            <person name="Fang T."/>
            <person name="Li X.Y."/>
        </authorList>
    </citation>
    <scope>NUCLEOTIDE SEQUENCE [LARGE SCALE GENOMIC DNA]</scope>
    <source>
        <strain evidence="6 7">B1</strain>
    </source>
</reference>
<accession>A0AAU6WE96</accession>
<dbReference type="EMBL" id="CP125942">
    <property type="protein sequence ID" value="XAO45438.1"/>
    <property type="molecule type" value="Genomic_DNA"/>
</dbReference>
<organism evidence="6 7">
    <name type="scientific">Glutamicibacter ectropisis</name>
    <dbReference type="NCBI Taxonomy" id="3046593"/>
    <lineage>
        <taxon>Bacteria</taxon>
        <taxon>Bacillati</taxon>
        <taxon>Actinomycetota</taxon>
        <taxon>Actinomycetes</taxon>
        <taxon>Micrococcales</taxon>
        <taxon>Micrococcaceae</taxon>
        <taxon>Glutamicibacter</taxon>
    </lineage>
</organism>
<keyword evidence="7" id="KW-1185">Reference proteome</keyword>
<feature type="domain" description="HTH tetR-type" evidence="5">
    <location>
        <begin position="13"/>
        <end position="73"/>
    </location>
</feature>
<keyword evidence="2 4" id="KW-0238">DNA-binding</keyword>
<dbReference type="KEGG" id="gey:QMQ05_13970"/>
<dbReference type="PANTHER" id="PTHR30055">
    <property type="entry name" value="HTH-TYPE TRANSCRIPTIONAL REGULATOR RUTR"/>
    <property type="match status" value="1"/>
</dbReference>
<evidence type="ECO:0000313" key="6">
    <source>
        <dbReference type="EMBL" id="XAO45438.1"/>
    </source>
</evidence>
<evidence type="ECO:0000313" key="7">
    <source>
        <dbReference type="Proteomes" id="UP001486888"/>
    </source>
</evidence>